<organism evidence="2 3">
    <name type="scientific">Pristionchus entomophagus</name>
    <dbReference type="NCBI Taxonomy" id="358040"/>
    <lineage>
        <taxon>Eukaryota</taxon>
        <taxon>Metazoa</taxon>
        <taxon>Ecdysozoa</taxon>
        <taxon>Nematoda</taxon>
        <taxon>Chromadorea</taxon>
        <taxon>Rhabditida</taxon>
        <taxon>Rhabditina</taxon>
        <taxon>Diplogasteromorpha</taxon>
        <taxon>Diplogasteroidea</taxon>
        <taxon>Neodiplogasteridae</taxon>
        <taxon>Pristionchus</taxon>
    </lineage>
</organism>
<proteinExistence type="predicted"/>
<keyword evidence="3" id="KW-1185">Reference proteome</keyword>
<dbReference type="AlphaFoldDB" id="A0AAV5SIF9"/>
<evidence type="ECO:0000313" key="3">
    <source>
        <dbReference type="Proteomes" id="UP001432027"/>
    </source>
</evidence>
<keyword evidence="1" id="KW-0732">Signal</keyword>
<dbReference type="Proteomes" id="UP001432027">
    <property type="component" value="Unassembled WGS sequence"/>
</dbReference>
<evidence type="ECO:0000256" key="1">
    <source>
        <dbReference type="SAM" id="SignalP"/>
    </source>
</evidence>
<protein>
    <submittedName>
        <fullName evidence="2">Uncharacterized protein</fullName>
    </submittedName>
</protein>
<feature type="chain" id="PRO_5043450625" evidence="1">
    <location>
        <begin position="18"/>
        <end position="149"/>
    </location>
</feature>
<accession>A0AAV5SIF9</accession>
<evidence type="ECO:0000313" key="2">
    <source>
        <dbReference type="EMBL" id="GMS82863.1"/>
    </source>
</evidence>
<reference evidence="2" key="1">
    <citation type="submission" date="2023-10" db="EMBL/GenBank/DDBJ databases">
        <title>Genome assembly of Pristionchus species.</title>
        <authorList>
            <person name="Yoshida K."/>
            <person name="Sommer R.J."/>
        </authorList>
    </citation>
    <scope>NUCLEOTIDE SEQUENCE</scope>
    <source>
        <strain evidence="2">RS0144</strain>
    </source>
</reference>
<name>A0AAV5SIF9_9BILA</name>
<feature type="signal peptide" evidence="1">
    <location>
        <begin position="1"/>
        <end position="17"/>
    </location>
</feature>
<comment type="caution">
    <text evidence="2">The sequence shown here is derived from an EMBL/GenBank/DDBJ whole genome shotgun (WGS) entry which is preliminary data.</text>
</comment>
<dbReference type="EMBL" id="BTSX01000002">
    <property type="protein sequence ID" value="GMS82863.1"/>
    <property type="molecule type" value="Genomic_DNA"/>
</dbReference>
<gene>
    <name evidence="2" type="ORF">PENTCL1PPCAC_5038</name>
</gene>
<sequence>MFRSHLLLFSIAAASQASSYFVAIKNQCGYSVQVVAQTAVLTPYVVATLAPDEQHLGVFNADRNHQTWSFKSGFAGKTTGRFYNSGFVTETFEIDVTTGFDITMQIAPSSTVGSTITCLAADCFAPATKKKLSVPGLVNSYTLTLCPSS</sequence>